<feature type="compositionally biased region" description="Pro residues" evidence="7">
    <location>
        <begin position="458"/>
        <end position="467"/>
    </location>
</feature>
<organism evidence="10 11">
    <name type="scientific">Phycomyces blakesleeanus (strain ATCC 8743b / DSM 1359 / FGSC 10004 / NBRC 33097 / NRRL 1555)</name>
    <dbReference type="NCBI Taxonomy" id="763407"/>
    <lineage>
        <taxon>Eukaryota</taxon>
        <taxon>Fungi</taxon>
        <taxon>Fungi incertae sedis</taxon>
        <taxon>Mucoromycota</taxon>
        <taxon>Mucoromycotina</taxon>
        <taxon>Mucoromycetes</taxon>
        <taxon>Mucorales</taxon>
        <taxon>Phycomycetaceae</taxon>
        <taxon>Phycomyces</taxon>
    </lineage>
</organism>
<feature type="region of interest" description="Disordered" evidence="7">
    <location>
        <begin position="432"/>
        <end position="467"/>
    </location>
</feature>
<feature type="region of interest" description="Disordered" evidence="7">
    <location>
        <begin position="217"/>
        <end position="240"/>
    </location>
</feature>
<evidence type="ECO:0000256" key="1">
    <source>
        <dbReference type="ARBA" id="ARBA00004123"/>
    </source>
</evidence>
<keyword evidence="4" id="KW-0238">DNA-binding</keyword>
<dbReference type="SMART" id="SM01268">
    <property type="entry name" value="BTD"/>
    <property type="match status" value="1"/>
</dbReference>
<protein>
    <submittedName>
        <fullName evidence="10">p53-like transcription factor</fullName>
    </submittedName>
</protein>
<feature type="compositionally biased region" description="Low complexity" evidence="7">
    <location>
        <begin position="432"/>
        <end position="450"/>
    </location>
</feature>
<feature type="compositionally biased region" description="Low complexity" evidence="7">
    <location>
        <begin position="220"/>
        <end position="240"/>
    </location>
</feature>
<dbReference type="Gene3D" id="2.80.10.50">
    <property type="match status" value="1"/>
</dbReference>
<keyword evidence="3" id="KW-0805">Transcription regulation</keyword>
<feature type="domain" description="Beta-trefoil DNA-binding" evidence="9">
    <location>
        <begin position="271"/>
        <end position="452"/>
    </location>
</feature>
<dbReference type="InterPro" id="IPR037095">
    <property type="entry name" value="RBP-J/Cbf11_DNA-bd_sf"/>
</dbReference>
<dbReference type="AlphaFoldDB" id="A0A167Q6A7"/>
<dbReference type="Pfam" id="PF09270">
    <property type="entry name" value="BTD"/>
    <property type="match status" value="1"/>
</dbReference>
<evidence type="ECO:0000256" key="6">
    <source>
        <dbReference type="ARBA" id="ARBA00023242"/>
    </source>
</evidence>
<evidence type="ECO:0000256" key="5">
    <source>
        <dbReference type="ARBA" id="ARBA00023163"/>
    </source>
</evidence>
<dbReference type="EMBL" id="KV440972">
    <property type="protein sequence ID" value="OAD79147.1"/>
    <property type="molecule type" value="Genomic_DNA"/>
</dbReference>
<dbReference type="InterPro" id="IPR040159">
    <property type="entry name" value="CLS_fam"/>
</dbReference>
<evidence type="ECO:0000256" key="7">
    <source>
        <dbReference type="SAM" id="MobiDB-lite"/>
    </source>
</evidence>
<sequence length="621" mass="68156">MNSSTHVLSEEVFGSSKKIQFVQTTSSMDSLLSAVDRAPRINLPYTQSKQTMSIEALLDTNGHISKSSAKRSWTYDITDRSPKTKIHRSQLETHSPPTEHCPEPIQHLSLSSSLLLPPQRLSTITCLHAAVAQKSYGSEKRFLCPPPVVTLKSTTPGLRTDSPIVSMSVVCESIDRPVEQRASLDDNQSGSFKYLHVTGTAKAKQFCLRVGLSHSHSHSHSQFPPLGSSSPQQQQNQHHQISQPFATFFSSPVSIISKPSKKTAKARNVSTCILANSPVSLFNRINSQTVRTKYMSSDANRLCAKSSAWSAFNIQIIRQPEDAEDNEDGPVPVLYGTEIILKDTQSGVCSPPLIVRKVDKGCIAATATGPISQMQKIALQLKSSVNIEVVDDYLCWTIVSIAKFEYTFADPIMVGMDVSPCSKMAESRLVPSSASSSSYSSPSHSPSPSSLTCRHAQPSPPPSPPRTIVPYPSLSSVSYNHTLHAIDVVGHHLFQKSTMPPRLLEFWLGNHGPLKQVPHETSLVRVELPPTQDLLVANHNILQRQANGERHLELALVLVRQDGMVYPTGKSLSCAVSVNGDTSRCLYLHFAYIILAHKAHMNVRTNRDKGAYLNMIDKPHG</sequence>
<dbReference type="Pfam" id="PF09271">
    <property type="entry name" value="LAG1-DNAbind"/>
    <property type="match status" value="2"/>
</dbReference>
<name>A0A167Q6A7_PHYB8</name>
<feature type="domain" description="RBP-J/Cbf11/Cbf12 DNA binding" evidence="8">
    <location>
        <begin position="123"/>
        <end position="270"/>
    </location>
</feature>
<dbReference type="PANTHER" id="PTHR10665">
    <property type="entry name" value="RECOMBINING BINDING PROTEIN SUPPRESSOR OF HAIRLESS"/>
    <property type="match status" value="1"/>
</dbReference>
<proteinExistence type="inferred from homology"/>
<dbReference type="RefSeq" id="XP_018297187.1">
    <property type="nucleotide sequence ID" value="XM_018438969.1"/>
</dbReference>
<dbReference type="STRING" id="763407.A0A167Q6A7"/>
<accession>A0A167Q6A7</accession>
<evidence type="ECO:0000313" key="10">
    <source>
        <dbReference type="EMBL" id="OAD79147.1"/>
    </source>
</evidence>
<dbReference type="SUPFAM" id="SSF49417">
    <property type="entry name" value="p53-like transcription factors"/>
    <property type="match status" value="1"/>
</dbReference>
<dbReference type="InterPro" id="IPR015350">
    <property type="entry name" value="Beta-trefoil_DNA-bd_dom"/>
</dbReference>
<dbReference type="Proteomes" id="UP000077315">
    <property type="component" value="Unassembled WGS sequence"/>
</dbReference>
<dbReference type="Gene3D" id="2.60.40.1450">
    <property type="entry name" value="LAG1, DNA binding domain"/>
    <property type="match status" value="1"/>
</dbReference>
<gene>
    <name evidence="10" type="ORF">PHYBLDRAFT_184664</name>
</gene>
<dbReference type="InParanoid" id="A0A167Q6A7"/>
<dbReference type="GeneID" id="28999875"/>
<dbReference type="SUPFAM" id="SSF110217">
    <property type="entry name" value="DNA-binding protein LAG-1 (CSL)"/>
    <property type="match status" value="1"/>
</dbReference>
<dbReference type="GO" id="GO:0000978">
    <property type="term" value="F:RNA polymerase II cis-regulatory region sequence-specific DNA binding"/>
    <property type="evidence" value="ECO:0007669"/>
    <property type="project" value="InterPro"/>
</dbReference>
<evidence type="ECO:0000259" key="9">
    <source>
        <dbReference type="SMART" id="SM01268"/>
    </source>
</evidence>
<dbReference type="InterPro" id="IPR015351">
    <property type="entry name" value="RBP-J/Cbf11/Cbf12_DNA-bd"/>
</dbReference>
<dbReference type="OrthoDB" id="5600360at2759"/>
<evidence type="ECO:0000259" key="8">
    <source>
        <dbReference type="SMART" id="SM01267"/>
    </source>
</evidence>
<dbReference type="InterPro" id="IPR036358">
    <property type="entry name" value="BTD_sf"/>
</dbReference>
<keyword evidence="11" id="KW-1185">Reference proteome</keyword>
<keyword evidence="6" id="KW-0539">Nucleus</keyword>
<evidence type="ECO:0000256" key="4">
    <source>
        <dbReference type="ARBA" id="ARBA00023125"/>
    </source>
</evidence>
<dbReference type="SMART" id="SM01267">
    <property type="entry name" value="LAG1_DNAbind"/>
    <property type="match status" value="1"/>
</dbReference>
<dbReference type="GO" id="GO:0005634">
    <property type="term" value="C:nucleus"/>
    <property type="evidence" value="ECO:0007669"/>
    <property type="project" value="UniProtKB-SubCell"/>
</dbReference>
<reference evidence="11" key="1">
    <citation type="submission" date="2015-06" db="EMBL/GenBank/DDBJ databases">
        <title>Expansion of signal transduction pathways in fungi by whole-genome duplication.</title>
        <authorList>
            <consortium name="DOE Joint Genome Institute"/>
            <person name="Corrochano L.M."/>
            <person name="Kuo A."/>
            <person name="Marcet-Houben M."/>
            <person name="Polaino S."/>
            <person name="Salamov A."/>
            <person name="Villalobos J.M."/>
            <person name="Alvarez M.I."/>
            <person name="Avalos J."/>
            <person name="Benito E.P."/>
            <person name="Benoit I."/>
            <person name="Burger G."/>
            <person name="Camino L.P."/>
            <person name="Canovas D."/>
            <person name="Cerda-Olmedo E."/>
            <person name="Cheng J.-F."/>
            <person name="Dominguez A."/>
            <person name="Elias M."/>
            <person name="Eslava A.P."/>
            <person name="Glaser F."/>
            <person name="Grimwood J."/>
            <person name="Gutierrez G."/>
            <person name="Heitman J."/>
            <person name="Henrissat B."/>
            <person name="Iturriaga E.A."/>
            <person name="Lang B.F."/>
            <person name="Lavin J.L."/>
            <person name="Lee S."/>
            <person name="Li W."/>
            <person name="Lindquist E."/>
            <person name="Lopez-Garcia S."/>
            <person name="Luque E.M."/>
            <person name="Marcos A.T."/>
            <person name="Martin J."/>
            <person name="McCluskey K."/>
            <person name="Medina H.R."/>
            <person name="Miralles-Duran A."/>
            <person name="Miyazaki A."/>
            <person name="Munoz-Torres E."/>
            <person name="Oguiza J.A."/>
            <person name="Ohm R."/>
            <person name="Olmedo M."/>
            <person name="Orejas M."/>
            <person name="Ortiz-Castellanos L."/>
            <person name="Pisabarro A.G."/>
            <person name="Rodriguez-Romero J."/>
            <person name="Ruiz-Herrera J."/>
            <person name="Ruiz-Vazquez R."/>
            <person name="Sanz C."/>
            <person name="Schackwitz W."/>
            <person name="Schmutz J."/>
            <person name="Shahriari M."/>
            <person name="Shelest E."/>
            <person name="Silva-Franco F."/>
            <person name="Soanes D."/>
            <person name="Syed K."/>
            <person name="Tagua V.G."/>
            <person name="Talbot N.J."/>
            <person name="Thon M."/>
            <person name="De vries R.P."/>
            <person name="Wiebenga A."/>
            <person name="Yadav J.S."/>
            <person name="Braun E.L."/>
            <person name="Baker S."/>
            <person name="Garre V."/>
            <person name="Horwitz B."/>
            <person name="Torres-Martinez S."/>
            <person name="Idnurm A."/>
            <person name="Herrera-Estrella A."/>
            <person name="Gabaldon T."/>
            <person name="Grigoriev I.V."/>
        </authorList>
    </citation>
    <scope>NUCLEOTIDE SEQUENCE [LARGE SCALE GENOMIC DNA]</scope>
    <source>
        <strain evidence="11">NRRL 1555(-)</strain>
    </source>
</reference>
<dbReference type="VEuPathDB" id="FungiDB:PHYBLDRAFT_184664"/>
<dbReference type="InterPro" id="IPR008967">
    <property type="entry name" value="p53-like_TF_DNA-bd_sf"/>
</dbReference>
<evidence type="ECO:0000313" key="11">
    <source>
        <dbReference type="Proteomes" id="UP000077315"/>
    </source>
</evidence>
<comment type="similarity">
    <text evidence="2">Belongs to the Su(H) family.</text>
</comment>
<keyword evidence="5" id="KW-0804">Transcription</keyword>
<comment type="subcellular location">
    <subcellularLocation>
        <location evidence="1">Nucleus</location>
    </subcellularLocation>
</comment>
<evidence type="ECO:0000256" key="2">
    <source>
        <dbReference type="ARBA" id="ARBA00009704"/>
    </source>
</evidence>
<evidence type="ECO:0000256" key="3">
    <source>
        <dbReference type="ARBA" id="ARBA00023015"/>
    </source>
</evidence>
<dbReference type="GO" id="GO:0001228">
    <property type="term" value="F:DNA-binding transcription activator activity, RNA polymerase II-specific"/>
    <property type="evidence" value="ECO:0007669"/>
    <property type="project" value="InterPro"/>
</dbReference>